<keyword evidence="3" id="KW-0255">Endonuclease</keyword>
<evidence type="ECO:0000313" key="7">
    <source>
        <dbReference type="EMBL" id="BFH74702.1"/>
    </source>
</evidence>
<keyword evidence="6" id="KW-0051">Antiviral defense</keyword>
<dbReference type="AlphaFoldDB" id="A0AAT9GVC1"/>
<evidence type="ECO:0000256" key="2">
    <source>
        <dbReference type="ARBA" id="ARBA00022723"/>
    </source>
</evidence>
<keyword evidence="1" id="KW-0540">Nuclease</keyword>
<proteinExistence type="predicted"/>
<dbReference type="InterPro" id="IPR021127">
    <property type="entry name" value="CRISPR_associated_Cas2"/>
</dbReference>
<name>A0AAT9GVC1_9CREN</name>
<evidence type="ECO:0000256" key="5">
    <source>
        <dbReference type="ARBA" id="ARBA00022842"/>
    </source>
</evidence>
<keyword evidence="5" id="KW-0460">Magnesium</keyword>
<dbReference type="CDD" id="cd09725">
    <property type="entry name" value="Cas2_I_II_III"/>
    <property type="match status" value="1"/>
</dbReference>
<sequence>MIKEIIDPSTDIVHIVPLGLRDWENRIVIGREEIVNQLIV</sequence>
<keyword evidence="4" id="KW-0378">Hydrolase</keyword>
<dbReference type="GO" id="GO:0043571">
    <property type="term" value="P:maintenance of CRISPR repeat elements"/>
    <property type="evidence" value="ECO:0007669"/>
    <property type="project" value="InterPro"/>
</dbReference>
<keyword evidence="2" id="KW-0479">Metal-binding</keyword>
<gene>
    <name evidence="7" type="ORF">SJAV_26460</name>
</gene>
<protein>
    <submittedName>
        <fullName evidence="7">Uncharacterized protein</fullName>
    </submittedName>
</protein>
<dbReference type="KEGG" id="sjv:SJAV_26460"/>
<reference evidence="7" key="1">
    <citation type="submission" date="2024-03" db="EMBL/GenBank/DDBJ databases">
        <title>Complete genome sequence of Sulfurisphaera javensis strain KD-1.</title>
        <authorList>
            <person name="Sakai H."/>
            <person name="Nur N."/>
            <person name="Suwanto A."/>
            <person name="Kurosawa N."/>
        </authorList>
    </citation>
    <scope>NUCLEOTIDE SEQUENCE</scope>
    <source>
        <strain evidence="7">KD-1</strain>
    </source>
</reference>
<accession>A0AAT9GVC1</accession>
<dbReference type="GO" id="GO:0004521">
    <property type="term" value="F:RNA endonuclease activity"/>
    <property type="evidence" value="ECO:0007669"/>
    <property type="project" value="InterPro"/>
</dbReference>
<evidence type="ECO:0000256" key="4">
    <source>
        <dbReference type="ARBA" id="ARBA00022801"/>
    </source>
</evidence>
<evidence type="ECO:0000256" key="3">
    <source>
        <dbReference type="ARBA" id="ARBA00022759"/>
    </source>
</evidence>
<dbReference type="EMBL" id="AP031322">
    <property type="protein sequence ID" value="BFH74702.1"/>
    <property type="molecule type" value="Genomic_DNA"/>
</dbReference>
<organism evidence="7">
    <name type="scientific">Sulfurisphaera javensis</name>
    <dbReference type="NCBI Taxonomy" id="2049879"/>
    <lineage>
        <taxon>Archaea</taxon>
        <taxon>Thermoproteota</taxon>
        <taxon>Thermoprotei</taxon>
        <taxon>Sulfolobales</taxon>
        <taxon>Sulfolobaceae</taxon>
        <taxon>Sulfurisphaera</taxon>
    </lineage>
</organism>
<evidence type="ECO:0000256" key="6">
    <source>
        <dbReference type="ARBA" id="ARBA00023118"/>
    </source>
</evidence>
<evidence type="ECO:0000256" key="1">
    <source>
        <dbReference type="ARBA" id="ARBA00022722"/>
    </source>
</evidence>